<evidence type="ECO:0000256" key="5">
    <source>
        <dbReference type="ARBA" id="ARBA00023136"/>
    </source>
</evidence>
<dbReference type="InterPro" id="IPR038501">
    <property type="entry name" value="Spore_GerAC_C_sf"/>
</dbReference>
<name>A0A1G8H6R0_9BACI</name>
<dbReference type="NCBIfam" id="TIGR02887">
    <property type="entry name" value="spore_ger_x_C"/>
    <property type="match status" value="1"/>
</dbReference>
<dbReference type="Proteomes" id="UP000199017">
    <property type="component" value="Unassembled WGS sequence"/>
</dbReference>
<keyword evidence="3" id="KW-0309">Germination</keyword>
<keyword evidence="5" id="KW-0472">Membrane</keyword>
<evidence type="ECO:0000259" key="8">
    <source>
        <dbReference type="Pfam" id="PF05504"/>
    </source>
</evidence>
<dbReference type="STRING" id="930129.SAMN05216352_104135"/>
<sequence>MTRCKEMFILFFIGSIMVIVLSGCWSSQELNEMSIVSSLGLDKQEDKYRVTVQVINPGEIAEKEGGEEARTSITTYQGVGSTLFEAVRRLTTKVPKKIYAAHLRTVVIGEELAKKDGINKVLEFLIRDHEFRTDFYFLIAKNTTAKSILDILTPMEKIPAQKMFFSLETSHEHFSSTVTVTIDQLITDLVTKKKNPVITGVQISGDPEAGTSKTNAESIPALTQFEFSEVAAFKKDKLIGWLNERESQGYNFIMDDIVNPTIDTSCPNAEKEKIALELTRSSTELKGNVHNNQPRIEINVQAEGNLGEVMCGIDVKKENMLNQIEKLAEEKIKSLMQSSIQTAQNDFRSDIFGFGEVIHREDPKAWKLLQKNWEQEFSDLPVDVKVTFNIRKTGTVGNPFLKNLEEE</sequence>
<evidence type="ECO:0000259" key="9">
    <source>
        <dbReference type="Pfam" id="PF25198"/>
    </source>
</evidence>
<evidence type="ECO:0000256" key="4">
    <source>
        <dbReference type="ARBA" id="ARBA00022729"/>
    </source>
</evidence>
<evidence type="ECO:0000313" key="11">
    <source>
        <dbReference type="Proteomes" id="UP000199017"/>
    </source>
</evidence>
<dbReference type="Gene3D" id="6.20.190.10">
    <property type="entry name" value="Nutrient germinant receptor protein C, domain 1"/>
    <property type="match status" value="1"/>
</dbReference>
<evidence type="ECO:0000256" key="6">
    <source>
        <dbReference type="ARBA" id="ARBA00023139"/>
    </source>
</evidence>
<dbReference type="AlphaFoldDB" id="A0A1G8H6R0"/>
<dbReference type="Gene3D" id="3.30.300.210">
    <property type="entry name" value="Nutrient germinant receptor protein C, domain 3"/>
    <property type="match status" value="1"/>
</dbReference>
<dbReference type="Pfam" id="PF05504">
    <property type="entry name" value="Spore_GerAC"/>
    <property type="match status" value="1"/>
</dbReference>
<keyword evidence="11" id="KW-1185">Reference proteome</keyword>
<dbReference type="RefSeq" id="WP_170031933.1">
    <property type="nucleotide sequence ID" value="NZ_FNDU01000004.1"/>
</dbReference>
<feature type="domain" description="Spore germination protein N-terminal" evidence="9">
    <location>
        <begin position="27"/>
        <end position="202"/>
    </location>
</feature>
<dbReference type="GO" id="GO:0016020">
    <property type="term" value="C:membrane"/>
    <property type="evidence" value="ECO:0007669"/>
    <property type="project" value="UniProtKB-SubCell"/>
</dbReference>
<gene>
    <name evidence="10" type="ORF">SAMN05216352_104135</name>
</gene>
<keyword evidence="7" id="KW-0449">Lipoprotein</keyword>
<dbReference type="InterPro" id="IPR046953">
    <property type="entry name" value="Spore_GerAC-like_C"/>
</dbReference>
<evidence type="ECO:0000256" key="2">
    <source>
        <dbReference type="ARBA" id="ARBA00007886"/>
    </source>
</evidence>
<evidence type="ECO:0000313" key="10">
    <source>
        <dbReference type="EMBL" id="SDI02338.1"/>
    </source>
</evidence>
<evidence type="ECO:0000256" key="7">
    <source>
        <dbReference type="ARBA" id="ARBA00023288"/>
    </source>
</evidence>
<dbReference type="PANTHER" id="PTHR35789">
    <property type="entry name" value="SPORE GERMINATION PROTEIN B3"/>
    <property type="match status" value="1"/>
</dbReference>
<keyword evidence="4" id="KW-0732">Signal</keyword>
<dbReference type="Pfam" id="PF25198">
    <property type="entry name" value="Spore_GerAC_N"/>
    <property type="match status" value="1"/>
</dbReference>
<evidence type="ECO:0000256" key="3">
    <source>
        <dbReference type="ARBA" id="ARBA00022544"/>
    </source>
</evidence>
<dbReference type="PANTHER" id="PTHR35789:SF1">
    <property type="entry name" value="SPORE GERMINATION PROTEIN B3"/>
    <property type="match status" value="1"/>
</dbReference>
<organism evidence="10 11">
    <name type="scientific">Alteribacillus bidgolensis</name>
    <dbReference type="NCBI Taxonomy" id="930129"/>
    <lineage>
        <taxon>Bacteria</taxon>
        <taxon>Bacillati</taxon>
        <taxon>Bacillota</taxon>
        <taxon>Bacilli</taxon>
        <taxon>Bacillales</taxon>
        <taxon>Bacillaceae</taxon>
        <taxon>Alteribacillus</taxon>
    </lineage>
</organism>
<keyword evidence="6" id="KW-0564">Palmitate</keyword>
<dbReference type="InterPro" id="IPR057336">
    <property type="entry name" value="GerAC_N"/>
</dbReference>
<evidence type="ECO:0000256" key="1">
    <source>
        <dbReference type="ARBA" id="ARBA00004635"/>
    </source>
</evidence>
<comment type="similarity">
    <text evidence="2">Belongs to the GerABKC lipoprotein family.</text>
</comment>
<dbReference type="InterPro" id="IPR008844">
    <property type="entry name" value="Spore_GerAC-like"/>
</dbReference>
<protein>
    <submittedName>
        <fullName evidence="10">Spore germination protein KC</fullName>
    </submittedName>
</protein>
<proteinExistence type="inferred from homology"/>
<dbReference type="EMBL" id="FNDU01000004">
    <property type="protein sequence ID" value="SDI02338.1"/>
    <property type="molecule type" value="Genomic_DNA"/>
</dbReference>
<comment type="subcellular location">
    <subcellularLocation>
        <location evidence="1">Membrane</location>
        <topology evidence="1">Lipid-anchor</topology>
    </subcellularLocation>
</comment>
<dbReference type="GO" id="GO:0009847">
    <property type="term" value="P:spore germination"/>
    <property type="evidence" value="ECO:0007669"/>
    <property type="project" value="InterPro"/>
</dbReference>
<accession>A0A1G8H6R0</accession>
<dbReference type="PROSITE" id="PS51257">
    <property type="entry name" value="PROKAR_LIPOPROTEIN"/>
    <property type="match status" value="1"/>
</dbReference>
<feature type="domain" description="Spore germination GerAC-like C-terminal" evidence="8">
    <location>
        <begin position="229"/>
        <end position="394"/>
    </location>
</feature>
<reference evidence="10 11" key="1">
    <citation type="submission" date="2016-10" db="EMBL/GenBank/DDBJ databases">
        <authorList>
            <person name="de Groot N.N."/>
        </authorList>
    </citation>
    <scope>NUCLEOTIDE SEQUENCE [LARGE SCALE GENOMIC DNA]</scope>
    <source>
        <strain evidence="11">P4B,CCM 7963,CECT 7998,DSM 25260,IBRC-M 10614,KCTC 13821</strain>
    </source>
</reference>